<accession>A0A6V8LJX3</accession>
<proteinExistence type="predicted"/>
<reference evidence="1 2" key="1">
    <citation type="submission" date="2020-03" db="EMBL/GenBank/DDBJ databases">
        <title>Whole genome shotgun sequence of Phytohabitans rumicis NBRC 108638.</title>
        <authorList>
            <person name="Komaki H."/>
            <person name="Tamura T."/>
        </authorList>
    </citation>
    <scope>NUCLEOTIDE SEQUENCE [LARGE SCALE GENOMIC DNA]</scope>
    <source>
        <strain evidence="1 2">NBRC 108638</strain>
    </source>
</reference>
<dbReference type="SUPFAM" id="SSF50370">
    <property type="entry name" value="Ricin B-like lectins"/>
    <property type="match status" value="1"/>
</dbReference>
<comment type="caution">
    <text evidence="1">The sequence shown here is derived from an EMBL/GenBank/DDBJ whole genome shotgun (WGS) entry which is preliminary data.</text>
</comment>
<sequence>MTTPLSGGVLDAGAGHRYRQFVHGGLSTMEVPYMSIARPRIHRLLSVVAAAVTALTLLGPVRAEAASQYFELRGFNGSGDFDPKCASVGGASLENGAPLVSWGCKPFGGNAEQIWRWYGGRTS</sequence>
<reference evidence="1 2" key="2">
    <citation type="submission" date="2020-03" db="EMBL/GenBank/DDBJ databases">
        <authorList>
            <person name="Ichikawa N."/>
            <person name="Kimura A."/>
            <person name="Kitahashi Y."/>
            <person name="Uohara A."/>
        </authorList>
    </citation>
    <scope>NUCLEOTIDE SEQUENCE [LARGE SCALE GENOMIC DNA]</scope>
    <source>
        <strain evidence="1 2">NBRC 108638</strain>
    </source>
</reference>
<dbReference type="AlphaFoldDB" id="A0A6V8LJX3"/>
<keyword evidence="2" id="KW-1185">Reference proteome</keyword>
<evidence type="ECO:0000313" key="1">
    <source>
        <dbReference type="EMBL" id="GFJ95840.1"/>
    </source>
</evidence>
<evidence type="ECO:0008006" key="3">
    <source>
        <dbReference type="Google" id="ProtNLM"/>
    </source>
</evidence>
<dbReference type="Proteomes" id="UP000482960">
    <property type="component" value="Unassembled WGS sequence"/>
</dbReference>
<name>A0A6V8LJX3_9ACTN</name>
<dbReference type="InterPro" id="IPR035992">
    <property type="entry name" value="Ricin_B-like_lectins"/>
</dbReference>
<dbReference type="EMBL" id="BLPG01000002">
    <property type="protein sequence ID" value="GFJ95840.1"/>
    <property type="molecule type" value="Genomic_DNA"/>
</dbReference>
<gene>
    <name evidence="1" type="ORF">Prum_094820</name>
</gene>
<protein>
    <recommendedName>
        <fullName evidence="3">Ricin B lectin domain-containing protein</fullName>
    </recommendedName>
</protein>
<organism evidence="1 2">
    <name type="scientific">Phytohabitans rumicis</name>
    <dbReference type="NCBI Taxonomy" id="1076125"/>
    <lineage>
        <taxon>Bacteria</taxon>
        <taxon>Bacillati</taxon>
        <taxon>Actinomycetota</taxon>
        <taxon>Actinomycetes</taxon>
        <taxon>Micromonosporales</taxon>
        <taxon>Micromonosporaceae</taxon>
    </lineage>
</organism>
<evidence type="ECO:0000313" key="2">
    <source>
        <dbReference type="Proteomes" id="UP000482960"/>
    </source>
</evidence>